<evidence type="ECO:0000313" key="7">
    <source>
        <dbReference type="EMBL" id="PKY09831.1"/>
    </source>
</evidence>
<feature type="domain" description="MPN" evidence="6">
    <location>
        <begin position="82"/>
        <end position="204"/>
    </location>
</feature>
<dbReference type="GO" id="GO:0008237">
    <property type="term" value="F:metallopeptidase activity"/>
    <property type="evidence" value="ECO:0007669"/>
    <property type="project" value="UniProtKB-KW"/>
</dbReference>
<dbReference type="PANTHER" id="PTHR30471">
    <property type="entry name" value="DNA REPAIR PROTEIN RADC"/>
    <property type="match status" value="1"/>
</dbReference>
<dbReference type="PANTHER" id="PTHR30471:SF3">
    <property type="entry name" value="UPF0758 PROTEIN YEES-RELATED"/>
    <property type="match status" value="1"/>
</dbReference>
<evidence type="ECO:0000256" key="2">
    <source>
        <dbReference type="ARBA" id="ARBA00022723"/>
    </source>
</evidence>
<dbReference type="InterPro" id="IPR001405">
    <property type="entry name" value="UPF0758"/>
</dbReference>
<evidence type="ECO:0000256" key="3">
    <source>
        <dbReference type="ARBA" id="ARBA00022801"/>
    </source>
</evidence>
<proteinExistence type="predicted"/>
<dbReference type="Proteomes" id="UP000234329">
    <property type="component" value="Unassembled WGS sequence"/>
</dbReference>
<protein>
    <recommendedName>
        <fullName evidence="6">MPN domain-containing protein</fullName>
    </recommendedName>
</protein>
<reference evidence="7 8" key="1">
    <citation type="submission" date="2017-03" db="EMBL/GenBank/DDBJ databases">
        <title>Draft genime sequence of the acidophilic sulfur-oxidizing bacterium Acidithiobacillus sp. SH, isolated from seawater.</title>
        <authorList>
            <person name="Sharmin S."/>
            <person name="Tokuhisa M."/>
            <person name="Kanao T."/>
            <person name="Kamimura K."/>
        </authorList>
    </citation>
    <scope>NUCLEOTIDE SEQUENCE [LARGE SCALE GENOMIC DNA]</scope>
    <source>
        <strain evidence="7 8">SH</strain>
    </source>
</reference>
<dbReference type="InterPro" id="IPR025657">
    <property type="entry name" value="RadC_JAB"/>
</dbReference>
<evidence type="ECO:0000256" key="5">
    <source>
        <dbReference type="ARBA" id="ARBA00023049"/>
    </source>
</evidence>
<evidence type="ECO:0000259" key="6">
    <source>
        <dbReference type="PROSITE" id="PS50249"/>
    </source>
</evidence>
<comment type="caution">
    <text evidence="7">The sequence shown here is derived from an EMBL/GenBank/DDBJ whole genome shotgun (WGS) entry which is preliminary data.</text>
</comment>
<dbReference type="OrthoDB" id="9804482at2"/>
<evidence type="ECO:0000256" key="1">
    <source>
        <dbReference type="ARBA" id="ARBA00022670"/>
    </source>
</evidence>
<dbReference type="PROSITE" id="PS01302">
    <property type="entry name" value="UPF0758"/>
    <property type="match status" value="1"/>
</dbReference>
<organism evidence="7 8">
    <name type="scientific">Acidithiobacillus marinus</name>
    <dbReference type="NCBI Taxonomy" id="187490"/>
    <lineage>
        <taxon>Bacteria</taxon>
        <taxon>Pseudomonadati</taxon>
        <taxon>Pseudomonadota</taxon>
        <taxon>Acidithiobacillia</taxon>
        <taxon>Acidithiobacillales</taxon>
        <taxon>Acidithiobacillaceae</taxon>
        <taxon>Acidithiobacillus</taxon>
    </lineage>
</organism>
<keyword evidence="1" id="KW-0645">Protease</keyword>
<dbReference type="InParanoid" id="A0A2I1DIY4"/>
<gene>
    <name evidence="7" type="ORF">B1757_12845</name>
</gene>
<name>A0A2I1DIY4_9PROT</name>
<dbReference type="InterPro" id="IPR020891">
    <property type="entry name" value="UPF0758_CS"/>
</dbReference>
<dbReference type="GO" id="GO:0006508">
    <property type="term" value="P:proteolysis"/>
    <property type="evidence" value="ECO:0007669"/>
    <property type="project" value="UniProtKB-KW"/>
</dbReference>
<keyword evidence="8" id="KW-1185">Reference proteome</keyword>
<evidence type="ECO:0000256" key="4">
    <source>
        <dbReference type="ARBA" id="ARBA00022833"/>
    </source>
</evidence>
<dbReference type="AlphaFoldDB" id="A0A2I1DIY4"/>
<dbReference type="PROSITE" id="PS50249">
    <property type="entry name" value="MPN"/>
    <property type="match status" value="1"/>
</dbReference>
<dbReference type="RefSeq" id="WP_101538701.1">
    <property type="nucleotide sequence ID" value="NZ_MXAV01000048.1"/>
</dbReference>
<dbReference type="Gene3D" id="3.40.140.10">
    <property type="entry name" value="Cytidine Deaminase, domain 2"/>
    <property type="match status" value="1"/>
</dbReference>
<dbReference type="GO" id="GO:0046872">
    <property type="term" value="F:metal ion binding"/>
    <property type="evidence" value="ECO:0007669"/>
    <property type="project" value="UniProtKB-KW"/>
</dbReference>
<sequence>MKPNIMTDQELITTAFGPQAANMCLRDVATAMGYQTHREAVHDRVSDQINDNRGQYHTNEKWQAIPEIISRILQLQAQEMPVFEKPETAKELFISYFAGEKRENFACAWLDTRHRLIRVETLFIGTINSCEPKFREILASGLRVNAAAVIASHNHPSGLADPSSADISLTKKLKSLLAEIDIRLLDHIVVGDNTAQSIAEMGGI</sequence>
<keyword evidence="4" id="KW-0862">Zinc</keyword>
<dbReference type="CDD" id="cd08071">
    <property type="entry name" value="MPN_DUF2466"/>
    <property type="match status" value="1"/>
</dbReference>
<keyword evidence="3" id="KW-0378">Hydrolase</keyword>
<accession>A0A2I1DIY4</accession>
<keyword evidence="5" id="KW-0482">Metalloprotease</keyword>
<dbReference type="InterPro" id="IPR037518">
    <property type="entry name" value="MPN"/>
</dbReference>
<dbReference type="EMBL" id="MXAV01000048">
    <property type="protein sequence ID" value="PKY09831.1"/>
    <property type="molecule type" value="Genomic_DNA"/>
</dbReference>
<keyword evidence="2" id="KW-0479">Metal-binding</keyword>
<dbReference type="Pfam" id="PF04002">
    <property type="entry name" value="RadC"/>
    <property type="match status" value="1"/>
</dbReference>
<evidence type="ECO:0000313" key="8">
    <source>
        <dbReference type="Proteomes" id="UP000234329"/>
    </source>
</evidence>